<dbReference type="EMBL" id="AMWN01000004">
    <property type="protein sequence ID" value="EXJ87977.1"/>
    <property type="molecule type" value="Genomic_DNA"/>
</dbReference>
<dbReference type="AlphaFoldDB" id="W9Y587"/>
<organism evidence="2 3">
    <name type="scientific">Capronia coronata CBS 617.96</name>
    <dbReference type="NCBI Taxonomy" id="1182541"/>
    <lineage>
        <taxon>Eukaryota</taxon>
        <taxon>Fungi</taxon>
        <taxon>Dikarya</taxon>
        <taxon>Ascomycota</taxon>
        <taxon>Pezizomycotina</taxon>
        <taxon>Eurotiomycetes</taxon>
        <taxon>Chaetothyriomycetidae</taxon>
        <taxon>Chaetothyriales</taxon>
        <taxon>Herpotrichiellaceae</taxon>
        <taxon>Capronia</taxon>
    </lineage>
</organism>
<dbReference type="RefSeq" id="XP_007723983.1">
    <property type="nucleotide sequence ID" value="XM_007725793.1"/>
</dbReference>
<comment type="caution">
    <text evidence="2">The sequence shown here is derived from an EMBL/GenBank/DDBJ whole genome shotgun (WGS) entry which is preliminary data.</text>
</comment>
<dbReference type="GeneID" id="19159782"/>
<accession>W9Y587</accession>
<feature type="compositionally biased region" description="Polar residues" evidence="1">
    <location>
        <begin position="8"/>
        <end position="20"/>
    </location>
</feature>
<dbReference type="Proteomes" id="UP000019484">
    <property type="component" value="Unassembled WGS sequence"/>
</dbReference>
<name>W9Y587_9EURO</name>
<proteinExistence type="predicted"/>
<feature type="region of interest" description="Disordered" evidence="1">
    <location>
        <begin position="1"/>
        <end position="51"/>
    </location>
</feature>
<sequence>MDPEPASESPSVSLSTTDLNVTRHHTGSGSGNGNGNGDTDTQPSQQQKQRTLAWDMAMDADAEKFWAGPLLLPSQGSHVDSEGWIDGNLESTFASLDGMGDTAVDFTLPRHSDLSQSPNVGLGCGWDWDVNIMPFEYPFSSHQYQLQTGQLDPTFDPVAFTLSNPCHDYGYHYQIWEVLVDVITSLNECGKMAIGVQSFRLGLYSVAGLTGTPITDAMIARYKGYNEAAIFSGSVVLADAALILVARTQIARQRTWRV</sequence>
<dbReference type="HOGENOM" id="CLU_1077687_0_0_1"/>
<keyword evidence="3" id="KW-1185">Reference proteome</keyword>
<evidence type="ECO:0000256" key="1">
    <source>
        <dbReference type="SAM" id="MobiDB-lite"/>
    </source>
</evidence>
<evidence type="ECO:0000313" key="3">
    <source>
        <dbReference type="Proteomes" id="UP000019484"/>
    </source>
</evidence>
<evidence type="ECO:0000313" key="2">
    <source>
        <dbReference type="EMBL" id="EXJ87977.1"/>
    </source>
</evidence>
<protein>
    <submittedName>
        <fullName evidence="2">Uncharacterized protein</fullName>
    </submittedName>
</protein>
<gene>
    <name evidence="2" type="ORF">A1O1_04904</name>
</gene>
<dbReference type="OrthoDB" id="4150019at2759"/>
<reference evidence="2 3" key="1">
    <citation type="submission" date="2013-03" db="EMBL/GenBank/DDBJ databases">
        <title>The Genome Sequence of Capronia coronata CBS 617.96.</title>
        <authorList>
            <consortium name="The Broad Institute Genomics Platform"/>
            <person name="Cuomo C."/>
            <person name="de Hoog S."/>
            <person name="Gorbushina A."/>
            <person name="Walker B."/>
            <person name="Young S.K."/>
            <person name="Zeng Q."/>
            <person name="Gargeya S."/>
            <person name="Fitzgerald M."/>
            <person name="Haas B."/>
            <person name="Abouelleil A."/>
            <person name="Allen A.W."/>
            <person name="Alvarado L."/>
            <person name="Arachchi H.M."/>
            <person name="Berlin A.M."/>
            <person name="Chapman S.B."/>
            <person name="Gainer-Dewar J."/>
            <person name="Goldberg J."/>
            <person name="Griggs A."/>
            <person name="Gujja S."/>
            <person name="Hansen M."/>
            <person name="Howarth C."/>
            <person name="Imamovic A."/>
            <person name="Ireland A."/>
            <person name="Larimer J."/>
            <person name="McCowan C."/>
            <person name="Murphy C."/>
            <person name="Pearson M."/>
            <person name="Poon T.W."/>
            <person name="Priest M."/>
            <person name="Roberts A."/>
            <person name="Saif S."/>
            <person name="Shea T."/>
            <person name="Sisk P."/>
            <person name="Sykes S."/>
            <person name="Wortman J."/>
            <person name="Nusbaum C."/>
            <person name="Birren B."/>
        </authorList>
    </citation>
    <scope>NUCLEOTIDE SEQUENCE [LARGE SCALE GENOMIC DNA]</scope>
    <source>
        <strain evidence="2 3">CBS 617.96</strain>
    </source>
</reference>